<keyword evidence="11" id="KW-0511">Multifunctional enzyme</keyword>
<evidence type="ECO:0000256" key="11">
    <source>
        <dbReference type="ARBA" id="ARBA00023268"/>
    </source>
</evidence>
<proteinExistence type="predicted"/>
<feature type="domain" description="Penicillin-binding protein transpeptidase" evidence="17">
    <location>
        <begin position="679"/>
        <end position="897"/>
    </location>
</feature>
<name>A0A401ZWX1_9CHLR</name>
<dbReference type="GO" id="GO:0008658">
    <property type="term" value="F:penicillin binding"/>
    <property type="evidence" value="ECO:0007669"/>
    <property type="project" value="InterPro"/>
</dbReference>
<dbReference type="GO" id="GO:0008360">
    <property type="term" value="P:regulation of cell shape"/>
    <property type="evidence" value="ECO:0007669"/>
    <property type="project" value="UniProtKB-KW"/>
</dbReference>
<dbReference type="GO" id="GO:0009002">
    <property type="term" value="F:serine-type D-Ala-D-Ala carboxypeptidase activity"/>
    <property type="evidence" value="ECO:0007669"/>
    <property type="project" value="UniProtKB-EC"/>
</dbReference>
<evidence type="ECO:0000256" key="4">
    <source>
        <dbReference type="ARBA" id="ARBA00022670"/>
    </source>
</evidence>
<dbReference type="AlphaFoldDB" id="A0A401ZWX1"/>
<organism evidence="19 20">
    <name type="scientific">Tengunoibacter tsumagoiensis</name>
    <dbReference type="NCBI Taxonomy" id="2014871"/>
    <lineage>
        <taxon>Bacteria</taxon>
        <taxon>Bacillati</taxon>
        <taxon>Chloroflexota</taxon>
        <taxon>Ktedonobacteria</taxon>
        <taxon>Ktedonobacterales</taxon>
        <taxon>Dictyobacteraceae</taxon>
        <taxon>Tengunoibacter</taxon>
    </lineage>
</organism>
<evidence type="ECO:0000256" key="13">
    <source>
        <dbReference type="ARBA" id="ARBA00034000"/>
    </source>
</evidence>
<keyword evidence="4" id="KW-0645">Protease</keyword>
<evidence type="ECO:0000256" key="1">
    <source>
        <dbReference type="ARBA" id="ARBA00004236"/>
    </source>
</evidence>
<evidence type="ECO:0000256" key="3">
    <source>
        <dbReference type="ARBA" id="ARBA00022645"/>
    </source>
</evidence>
<evidence type="ECO:0000256" key="5">
    <source>
        <dbReference type="ARBA" id="ARBA00022676"/>
    </source>
</evidence>
<keyword evidence="20" id="KW-1185">Reference proteome</keyword>
<evidence type="ECO:0000256" key="10">
    <source>
        <dbReference type="ARBA" id="ARBA00023136"/>
    </source>
</evidence>
<evidence type="ECO:0000313" key="19">
    <source>
        <dbReference type="EMBL" id="GCE11357.1"/>
    </source>
</evidence>
<dbReference type="Gene3D" id="3.40.710.10">
    <property type="entry name" value="DD-peptidase/beta-lactamase superfamily"/>
    <property type="match status" value="1"/>
</dbReference>
<feature type="region of interest" description="Disordered" evidence="15">
    <location>
        <begin position="988"/>
        <end position="1008"/>
    </location>
</feature>
<feature type="domain" description="Glycosyl transferase family 51" evidence="18">
    <location>
        <begin position="276"/>
        <end position="470"/>
    </location>
</feature>
<gene>
    <name evidence="19" type="ORF">KTT_12160</name>
</gene>
<dbReference type="GO" id="GO:0006508">
    <property type="term" value="P:proteolysis"/>
    <property type="evidence" value="ECO:0007669"/>
    <property type="project" value="UniProtKB-KW"/>
</dbReference>
<accession>A0A401ZWX1</accession>
<feature type="compositionally biased region" description="Polar residues" evidence="15">
    <location>
        <begin position="29"/>
        <end position="51"/>
    </location>
</feature>
<evidence type="ECO:0000256" key="9">
    <source>
        <dbReference type="ARBA" id="ARBA00022984"/>
    </source>
</evidence>
<dbReference type="PANTHER" id="PTHR32282">
    <property type="entry name" value="BINDING PROTEIN TRANSPEPTIDASE, PUTATIVE-RELATED"/>
    <property type="match status" value="1"/>
</dbReference>
<dbReference type="InterPro" id="IPR036950">
    <property type="entry name" value="PBP_transglycosylase"/>
</dbReference>
<dbReference type="GO" id="GO:0005886">
    <property type="term" value="C:plasma membrane"/>
    <property type="evidence" value="ECO:0007669"/>
    <property type="project" value="UniProtKB-SubCell"/>
</dbReference>
<evidence type="ECO:0000259" key="18">
    <source>
        <dbReference type="Pfam" id="PF00912"/>
    </source>
</evidence>
<comment type="subcellular location">
    <subcellularLocation>
        <location evidence="1">Cell membrane</location>
    </subcellularLocation>
</comment>
<dbReference type="EMBL" id="BIFR01000001">
    <property type="protein sequence ID" value="GCE11357.1"/>
    <property type="molecule type" value="Genomic_DNA"/>
</dbReference>
<dbReference type="InterPro" id="IPR023346">
    <property type="entry name" value="Lysozyme-like_dom_sf"/>
</dbReference>
<keyword evidence="8" id="KW-0133">Cell shape</keyword>
<dbReference type="Pfam" id="PF00912">
    <property type="entry name" value="Transgly"/>
    <property type="match status" value="1"/>
</dbReference>
<dbReference type="GO" id="GO:0008955">
    <property type="term" value="F:peptidoglycan glycosyltransferase activity"/>
    <property type="evidence" value="ECO:0007669"/>
    <property type="project" value="UniProtKB-EC"/>
</dbReference>
<keyword evidence="3" id="KW-0121">Carboxypeptidase</keyword>
<feature type="region of interest" description="Disordered" evidence="15">
    <location>
        <begin position="1"/>
        <end position="123"/>
    </location>
</feature>
<dbReference type="InterPro" id="IPR050396">
    <property type="entry name" value="Glycosyltr_51/Transpeptidase"/>
</dbReference>
<feature type="compositionally biased region" description="Low complexity" evidence="15">
    <location>
        <begin position="1"/>
        <end position="12"/>
    </location>
</feature>
<dbReference type="InterPro" id="IPR001264">
    <property type="entry name" value="Glyco_trans_51"/>
</dbReference>
<dbReference type="RefSeq" id="WP_126579079.1">
    <property type="nucleotide sequence ID" value="NZ_BIFR01000001.1"/>
</dbReference>
<dbReference type="GO" id="GO:0009252">
    <property type="term" value="P:peptidoglycan biosynthetic process"/>
    <property type="evidence" value="ECO:0007669"/>
    <property type="project" value="UniProtKB-KW"/>
</dbReference>
<feature type="region of interest" description="Disordered" evidence="15">
    <location>
        <begin position="174"/>
        <end position="193"/>
    </location>
</feature>
<evidence type="ECO:0000256" key="12">
    <source>
        <dbReference type="ARBA" id="ARBA00023316"/>
    </source>
</evidence>
<evidence type="ECO:0000313" key="20">
    <source>
        <dbReference type="Proteomes" id="UP000287352"/>
    </source>
</evidence>
<keyword evidence="16" id="KW-0812">Transmembrane</keyword>
<evidence type="ECO:0000259" key="17">
    <source>
        <dbReference type="Pfam" id="PF00905"/>
    </source>
</evidence>
<reference evidence="20" key="1">
    <citation type="submission" date="2018-12" db="EMBL/GenBank/DDBJ databases">
        <title>Tengunoibacter tsumagoiensis gen. nov., sp. nov., Dictyobacter kobayashii sp. nov., D. alpinus sp. nov., and D. joshuensis sp. nov. and description of Dictyobacteraceae fam. nov. within the order Ktedonobacterales isolated from Tengu-no-mugimeshi.</title>
        <authorList>
            <person name="Wang C.M."/>
            <person name="Zheng Y."/>
            <person name="Sakai Y."/>
            <person name="Toyoda A."/>
            <person name="Minakuchi Y."/>
            <person name="Abe K."/>
            <person name="Yokota A."/>
            <person name="Yabe S."/>
        </authorList>
    </citation>
    <scope>NUCLEOTIDE SEQUENCE [LARGE SCALE GENOMIC DNA]</scope>
    <source>
        <strain evidence="20">Uno3</strain>
    </source>
</reference>
<dbReference type="InterPro" id="IPR012338">
    <property type="entry name" value="Beta-lactam/transpept-like"/>
</dbReference>
<evidence type="ECO:0000256" key="2">
    <source>
        <dbReference type="ARBA" id="ARBA00022475"/>
    </source>
</evidence>
<keyword evidence="9" id="KW-0573">Peptidoglycan synthesis</keyword>
<comment type="catalytic activity">
    <reaction evidence="13">
        <text>Preferential cleavage: (Ac)2-L-Lys-D-Ala-|-D-Ala. Also transpeptidation of peptidyl-alanyl moieties that are N-acyl substituents of D-alanine.</text>
        <dbReference type="EC" id="3.4.16.4"/>
    </reaction>
</comment>
<evidence type="ECO:0000256" key="16">
    <source>
        <dbReference type="SAM" id="Phobius"/>
    </source>
</evidence>
<dbReference type="Proteomes" id="UP000287352">
    <property type="component" value="Unassembled WGS sequence"/>
</dbReference>
<dbReference type="InterPro" id="IPR001460">
    <property type="entry name" value="PCN-bd_Tpept"/>
</dbReference>
<keyword evidence="5" id="KW-0328">Glycosyltransferase</keyword>
<feature type="domain" description="Penicillin-binding protein transpeptidase" evidence="17">
    <location>
        <begin position="587"/>
        <end position="654"/>
    </location>
</feature>
<dbReference type="GO" id="GO:0030288">
    <property type="term" value="C:outer membrane-bounded periplasmic space"/>
    <property type="evidence" value="ECO:0007669"/>
    <property type="project" value="TreeGrafter"/>
</dbReference>
<keyword evidence="16" id="KW-1133">Transmembrane helix</keyword>
<dbReference type="SUPFAM" id="SSF53955">
    <property type="entry name" value="Lysozyme-like"/>
    <property type="match status" value="1"/>
</dbReference>
<keyword evidence="7" id="KW-0378">Hydrolase</keyword>
<feature type="transmembrane region" description="Helical" evidence="16">
    <location>
        <begin position="218"/>
        <end position="242"/>
    </location>
</feature>
<evidence type="ECO:0000256" key="7">
    <source>
        <dbReference type="ARBA" id="ARBA00022801"/>
    </source>
</evidence>
<dbReference type="Pfam" id="PF00905">
    <property type="entry name" value="Transpeptidase"/>
    <property type="match status" value="2"/>
</dbReference>
<evidence type="ECO:0000256" key="8">
    <source>
        <dbReference type="ARBA" id="ARBA00022960"/>
    </source>
</evidence>
<dbReference type="Gene3D" id="1.10.3810.10">
    <property type="entry name" value="Biosynthetic peptidoglycan transglycosylase-like"/>
    <property type="match status" value="1"/>
</dbReference>
<dbReference type="GO" id="GO:0071555">
    <property type="term" value="P:cell wall organization"/>
    <property type="evidence" value="ECO:0007669"/>
    <property type="project" value="UniProtKB-KW"/>
</dbReference>
<sequence length="1008" mass="109088">MNNTNQQPPNDNNKPDQEQAGPPPRRTGLLSNYAQQSAKQPTMQPGSTPQPAASEKSEQPRKTGLLSGYAQQNATPPPVTNHGGASPINPAPGKSSFQSPAPVPPMVPPVSQGAPRNGGLLSGHRPANSFVSNTMQTVRSWSGKLAAVAGYKPEPPAPEMERYHSSMPMAGSFGAAQGAQPQYKSTRKPWKRSRTTRIIRQMRNRRERWSKNGPATKIWSGIAIALFLLLVVTSFSSTAYGYTYYQNQLPQLQRLAASQISQTTRIYDRNGVLIYDVSDDTGRRTPVSYQDIPQALQDAQVAAEDGSFWTNPVGINPQAIVRSALTHYGGGSTITQQVVKNLSHNEDASIQRKIPEAAMAIGLTQEYPKWKVLEMYFNVAPYGSLNLGVESAIQDYFGLQPQCDQNFKCVPAVAQLDLDTKTNKHDPLLGLARASLLAGIPQQPVAFDVSQGAKQQKAAFARQDYVLNQMLGMTEPGIGKITPAIVSKVEDITTHMTFNRYQPTRKAQHFAKWISGQVEAALGNGDTNAGTGAFLTGGFNIRTTLDINLENYAEAEVTRHITQPEIQQFQGHRYLTLNKDDNLHNAAVVVMNSKTGEVLAMDGAVDYNDPSLQVAGNYNMATEPRQPGSTFKPFVYATAFQMGLNPGTVLPDFPTYFPNGLGAGAGIPLTPDELNNPRPNQAYRPSDYGGGFNNLPTTIRMATANSFNVPAVKALQIVGLDNITNTVARLGLLDDVKTDAAKLDPPCATNVIATSPINCYGMSLVLGTAEVPLVNMVNAYQSFANQGQKVPAQGVLDIWDNYGHNLYHFDPAAVKGQQVFSPQVSYMMTSVLMDEVDRAREFLDDHDLSFTDRYPVCASDYLARTCPYQVAAKTGTTDSFKDNWTIGYTPNVVVGVWAGNTNQEPMKKGVVGITGAAPIWHSVMEYASNGWCGQDRDGVPCPEVDRAKLNLGATAQFPVPDGISLSCGLNSYNGLQGSGAPCDWVINGQTPLQSGMPPDPAKDPAKQG</sequence>
<comment type="catalytic activity">
    <reaction evidence="14">
        <text>[GlcNAc-(1-&gt;4)-Mur2Ac(oyl-L-Ala-gamma-D-Glu-L-Lys-D-Ala-D-Ala)](n)-di-trans,octa-cis-undecaprenyl diphosphate + beta-D-GlcNAc-(1-&gt;4)-Mur2Ac(oyl-L-Ala-gamma-D-Glu-L-Lys-D-Ala-D-Ala)-di-trans,octa-cis-undecaprenyl diphosphate = [GlcNAc-(1-&gt;4)-Mur2Ac(oyl-L-Ala-gamma-D-Glu-L-Lys-D-Ala-D-Ala)](n+1)-di-trans,octa-cis-undecaprenyl diphosphate + di-trans,octa-cis-undecaprenyl diphosphate + H(+)</text>
        <dbReference type="Rhea" id="RHEA:23708"/>
        <dbReference type="Rhea" id="RHEA-COMP:9602"/>
        <dbReference type="Rhea" id="RHEA-COMP:9603"/>
        <dbReference type="ChEBI" id="CHEBI:15378"/>
        <dbReference type="ChEBI" id="CHEBI:58405"/>
        <dbReference type="ChEBI" id="CHEBI:60033"/>
        <dbReference type="ChEBI" id="CHEBI:78435"/>
        <dbReference type="EC" id="2.4.99.28"/>
    </reaction>
</comment>
<evidence type="ECO:0000256" key="15">
    <source>
        <dbReference type="SAM" id="MobiDB-lite"/>
    </source>
</evidence>
<protein>
    <submittedName>
        <fullName evidence="19">Uncharacterized protein</fullName>
    </submittedName>
</protein>
<evidence type="ECO:0000256" key="6">
    <source>
        <dbReference type="ARBA" id="ARBA00022679"/>
    </source>
</evidence>
<evidence type="ECO:0000256" key="14">
    <source>
        <dbReference type="ARBA" id="ARBA00049902"/>
    </source>
</evidence>
<comment type="caution">
    <text evidence="19">The sequence shown here is derived from an EMBL/GenBank/DDBJ whole genome shotgun (WGS) entry which is preliminary data.</text>
</comment>
<dbReference type="SUPFAM" id="SSF56601">
    <property type="entry name" value="beta-lactamase/transpeptidase-like"/>
    <property type="match status" value="1"/>
</dbReference>
<keyword evidence="10 16" id="KW-0472">Membrane</keyword>
<keyword evidence="2" id="KW-1003">Cell membrane</keyword>
<dbReference type="OrthoDB" id="9766909at2"/>
<keyword evidence="6" id="KW-0808">Transferase</keyword>
<dbReference type="PANTHER" id="PTHR32282:SF11">
    <property type="entry name" value="PENICILLIN-BINDING PROTEIN 1B"/>
    <property type="match status" value="1"/>
</dbReference>
<keyword evidence="12" id="KW-0961">Cell wall biogenesis/degradation</keyword>